<organism evidence="1">
    <name type="scientific">freshwater metagenome</name>
    <dbReference type="NCBI Taxonomy" id="449393"/>
    <lineage>
        <taxon>unclassified sequences</taxon>
        <taxon>metagenomes</taxon>
        <taxon>ecological metagenomes</taxon>
    </lineage>
</organism>
<protein>
    <submittedName>
        <fullName evidence="1">Unannotated protein</fullName>
    </submittedName>
</protein>
<gene>
    <name evidence="1" type="ORF">UFOPK2000_01106</name>
</gene>
<proteinExistence type="predicted"/>
<dbReference type="SUPFAM" id="SSF48498">
    <property type="entry name" value="Tetracyclin repressor-like, C-terminal domain"/>
    <property type="match status" value="1"/>
</dbReference>
<sequence length="108" mass="11579">MSRLNDDSTVNNRGLRLAARDAARHEPEVAAVVGPLQDATLSSMADFVRNAQGEGLIRSDIDPEVAVWFWSVNPVGAGLVGAAFPEIPLQAFGPFYSTAMQILRTQPA</sequence>
<name>A0A6J6JLJ6_9ZZZZ</name>
<accession>A0A6J6JLJ6</accession>
<evidence type="ECO:0000313" key="1">
    <source>
        <dbReference type="EMBL" id="CAB4637224.1"/>
    </source>
</evidence>
<dbReference type="InterPro" id="IPR036271">
    <property type="entry name" value="Tet_transcr_reg_TetR-rel_C_sf"/>
</dbReference>
<dbReference type="AlphaFoldDB" id="A0A6J6JLJ6"/>
<reference evidence="1" key="1">
    <citation type="submission" date="2020-05" db="EMBL/GenBank/DDBJ databases">
        <authorList>
            <person name="Chiriac C."/>
            <person name="Salcher M."/>
            <person name="Ghai R."/>
            <person name="Kavagutti S V."/>
        </authorList>
    </citation>
    <scope>NUCLEOTIDE SEQUENCE</scope>
</reference>
<dbReference type="EMBL" id="CAEZVK010000125">
    <property type="protein sequence ID" value="CAB4637224.1"/>
    <property type="molecule type" value="Genomic_DNA"/>
</dbReference>